<evidence type="ECO:0000256" key="1">
    <source>
        <dbReference type="ARBA" id="ARBA00023002"/>
    </source>
</evidence>
<dbReference type="Proteomes" id="UP000324585">
    <property type="component" value="Unassembled WGS sequence"/>
</dbReference>
<dbReference type="OrthoDB" id="10265294at2759"/>
<accession>A0A5J4YPM6</accession>
<dbReference type="InterPro" id="IPR036291">
    <property type="entry name" value="NAD(P)-bd_dom_sf"/>
</dbReference>
<dbReference type="AlphaFoldDB" id="A0A5J4YPM6"/>
<dbReference type="OMA" id="GKHAGAW"/>
<comment type="caution">
    <text evidence="2">The sequence shown here is derived from an EMBL/GenBank/DDBJ whole genome shotgun (WGS) entry which is preliminary data.</text>
</comment>
<dbReference type="PANTHER" id="PTHR43157">
    <property type="entry name" value="PHOSPHATIDYLINOSITOL-GLYCAN BIOSYNTHESIS CLASS F PROTEIN-RELATED"/>
    <property type="match status" value="1"/>
</dbReference>
<name>A0A5J4YPM6_PORPP</name>
<dbReference type="Pfam" id="PF00106">
    <property type="entry name" value="adh_short"/>
    <property type="match status" value="1"/>
</dbReference>
<sequence>MLFISCSVWRGRERGINSIKRAKGLWAEAPRRGRVTCAMGGFMSKILGKNEHVYHETLARMAAMDGKNIVITGTTSGTGYATALACARKGARVYMMNRPSSRAERAIESLRAEVSSELVIQVDCDLMSFASVRAACETVNAQIKDKGIDALVCNAGIMTFPDVRTLDGFDQQMQTNHLSHFLITKLLLPELQKAADLRGEARVCLHTSLSRLGFPLDAKYYRKCMPGTLGGDGLGARIERYHQSKLANVVFQQALADRLGANSNILVLSAAPGFSETNLAATIIQDTRHNVGARLLLQLFGICAQGSLAGASPLLTTACLPVKTRELWEPSHLGRVRGPPRSFSIEKVCLDEEARDVLWEVSEEAIGEKFMVS</sequence>
<gene>
    <name evidence="2" type="ORF">FVE85_9094</name>
</gene>
<proteinExistence type="predicted"/>
<dbReference type="SUPFAM" id="SSF51735">
    <property type="entry name" value="NAD(P)-binding Rossmann-fold domains"/>
    <property type="match status" value="1"/>
</dbReference>
<dbReference type="Gene3D" id="3.40.50.720">
    <property type="entry name" value="NAD(P)-binding Rossmann-like Domain"/>
    <property type="match status" value="1"/>
</dbReference>
<organism evidence="2 3">
    <name type="scientific">Porphyridium purpureum</name>
    <name type="common">Red alga</name>
    <name type="synonym">Porphyridium cruentum</name>
    <dbReference type="NCBI Taxonomy" id="35688"/>
    <lineage>
        <taxon>Eukaryota</taxon>
        <taxon>Rhodophyta</taxon>
        <taxon>Bangiophyceae</taxon>
        <taxon>Porphyridiales</taxon>
        <taxon>Porphyridiaceae</taxon>
        <taxon>Porphyridium</taxon>
    </lineage>
</organism>
<keyword evidence="3" id="KW-1185">Reference proteome</keyword>
<dbReference type="EMBL" id="VRMN01000008">
    <property type="protein sequence ID" value="KAA8492822.1"/>
    <property type="molecule type" value="Genomic_DNA"/>
</dbReference>
<dbReference type="PRINTS" id="PR00081">
    <property type="entry name" value="GDHRDH"/>
</dbReference>
<evidence type="ECO:0000313" key="3">
    <source>
        <dbReference type="Proteomes" id="UP000324585"/>
    </source>
</evidence>
<dbReference type="PANTHER" id="PTHR43157:SF31">
    <property type="entry name" value="PHOSPHATIDYLINOSITOL-GLYCAN BIOSYNTHESIS CLASS F PROTEIN"/>
    <property type="match status" value="1"/>
</dbReference>
<protein>
    <submittedName>
        <fullName evidence="2">Putative oxidoreductase</fullName>
    </submittedName>
</protein>
<dbReference type="InterPro" id="IPR002347">
    <property type="entry name" value="SDR_fam"/>
</dbReference>
<evidence type="ECO:0000313" key="2">
    <source>
        <dbReference type="EMBL" id="KAA8492822.1"/>
    </source>
</evidence>
<dbReference type="GO" id="GO:0016491">
    <property type="term" value="F:oxidoreductase activity"/>
    <property type="evidence" value="ECO:0007669"/>
    <property type="project" value="UniProtKB-KW"/>
</dbReference>
<reference evidence="3" key="1">
    <citation type="journal article" date="2019" name="Nat. Commun.">
        <title>Expansion of phycobilisome linker gene families in mesophilic red algae.</title>
        <authorList>
            <person name="Lee J."/>
            <person name="Kim D."/>
            <person name="Bhattacharya D."/>
            <person name="Yoon H.S."/>
        </authorList>
    </citation>
    <scope>NUCLEOTIDE SEQUENCE [LARGE SCALE GENOMIC DNA]</scope>
    <source>
        <strain evidence="3">CCMP 1328</strain>
    </source>
</reference>
<keyword evidence="1" id="KW-0560">Oxidoreductase</keyword>